<dbReference type="Pfam" id="PF03631">
    <property type="entry name" value="Virul_fac_BrkB"/>
    <property type="match status" value="1"/>
</dbReference>
<sequence length="320" mass="35889">MLSKRFFRFFRFFGYLNLVTLRKTFNRAMERRLMGLSAEMAYNAMLALFPAILAILTAIGLFEYSLQLTWYQHSPELSQAAQEQALKMMSEVGPAQAVQPIQEFTEQIHLSTNSSLFSLSFIVAIWVSSGALSAAMDALDHIHHIPREQQRPFWKAKLISLGLTMGSIILLVIASFLVFISHWVLKTVVDTSGASILLTLWSLLSWPVALSMVAASFAFIYRYGPSRWQIGTPILPGAVLAAISWAVASGLFRHYVAANFSNYNKVYGTVTAIIILQLWLYMTSLVLLLGDQLNVIVGEAMEASHRRPRSRRKLAKAKKP</sequence>
<feature type="transmembrane region" description="Helical" evidence="6">
    <location>
        <begin position="116"/>
        <end position="139"/>
    </location>
</feature>
<evidence type="ECO:0000256" key="2">
    <source>
        <dbReference type="ARBA" id="ARBA00022475"/>
    </source>
</evidence>
<feature type="transmembrane region" description="Helical" evidence="6">
    <location>
        <begin position="159"/>
        <end position="184"/>
    </location>
</feature>
<evidence type="ECO:0000256" key="4">
    <source>
        <dbReference type="ARBA" id="ARBA00022989"/>
    </source>
</evidence>
<accession>A0A1D8U2G9</accession>
<keyword evidence="3 6" id="KW-0812">Transmembrane</keyword>
<dbReference type="KEGG" id="mpro:BJP34_03185"/>
<dbReference type="PIRSF" id="PIRSF035875">
    <property type="entry name" value="RNase_BN"/>
    <property type="match status" value="1"/>
</dbReference>
<comment type="subcellular location">
    <subcellularLocation>
        <location evidence="1">Cell membrane</location>
        <topology evidence="1">Multi-pass membrane protein</topology>
    </subcellularLocation>
</comment>
<protein>
    <submittedName>
        <fullName evidence="7">Ribonuclease BN</fullName>
    </submittedName>
</protein>
<keyword evidence="2" id="KW-1003">Cell membrane</keyword>
<feature type="transmembrane region" description="Helical" evidence="6">
    <location>
        <begin position="196"/>
        <end position="221"/>
    </location>
</feature>
<keyword evidence="5 6" id="KW-0472">Membrane</keyword>
<evidence type="ECO:0000256" key="6">
    <source>
        <dbReference type="SAM" id="Phobius"/>
    </source>
</evidence>
<dbReference type="InterPro" id="IPR017039">
    <property type="entry name" value="Virul_fac_BrkB"/>
</dbReference>
<gene>
    <name evidence="7" type="ORF">BJP34_03185</name>
</gene>
<dbReference type="STRING" id="1458985.BJP34_03185"/>
<reference evidence="8" key="1">
    <citation type="submission" date="2016-10" db="EMBL/GenBank/DDBJ databases">
        <title>Comparative genomics uncovers the prolific and rare metabolic potential of the cyanobacterial genus Moorea.</title>
        <authorList>
            <person name="Leao T."/>
            <person name="Castelao G."/>
            <person name="Korobeynikov A."/>
            <person name="Monroe E.A."/>
            <person name="Podell S."/>
            <person name="Glukhov E."/>
            <person name="Allen E."/>
            <person name="Gerwick W.H."/>
            <person name="Gerwick L."/>
        </authorList>
    </citation>
    <scope>NUCLEOTIDE SEQUENCE [LARGE SCALE GENOMIC DNA]</scope>
    <source>
        <strain evidence="8">PAL-8-15-08-1</strain>
    </source>
</reference>
<proteinExistence type="predicted"/>
<keyword evidence="4 6" id="KW-1133">Transmembrane helix</keyword>
<feature type="transmembrane region" description="Helical" evidence="6">
    <location>
        <begin position="42"/>
        <end position="62"/>
    </location>
</feature>
<dbReference type="PANTHER" id="PTHR30213">
    <property type="entry name" value="INNER MEMBRANE PROTEIN YHJD"/>
    <property type="match status" value="1"/>
</dbReference>
<dbReference type="GO" id="GO:0005886">
    <property type="term" value="C:plasma membrane"/>
    <property type="evidence" value="ECO:0007669"/>
    <property type="project" value="UniProtKB-SubCell"/>
</dbReference>
<dbReference type="EMBL" id="CP017599">
    <property type="protein sequence ID" value="AOX04097.1"/>
    <property type="molecule type" value="Genomic_DNA"/>
</dbReference>
<evidence type="ECO:0000313" key="8">
    <source>
        <dbReference type="Proteomes" id="UP000177870"/>
    </source>
</evidence>
<name>A0A1D8U2G9_9CYAN</name>
<dbReference type="PANTHER" id="PTHR30213:SF0">
    <property type="entry name" value="UPF0761 MEMBRANE PROTEIN YIHY"/>
    <property type="match status" value="1"/>
</dbReference>
<dbReference type="Proteomes" id="UP000177870">
    <property type="component" value="Chromosome"/>
</dbReference>
<feature type="transmembrane region" description="Helical" evidence="6">
    <location>
        <begin position="267"/>
        <end position="289"/>
    </location>
</feature>
<dbReference type="AlphaFoldDB" id="A0A1D8U2G9"/>
<evidence type="ECO:0000313" key="7">
    <source>
        <dbReference type="EMBL" id="AOX04097.1"/>
    </source>
</evidence>
<evidence type="ECO:0000256" key="5">
    <source>
        <dbReference type="ARBA" id="ARBA00023136"/>
    </source>
</evidence>
<feature type="transmembrane region" description="Helical" evidence="6">
    <location>
        <begin position="233"/>
        <end position="255"/>
    </location>
</feature>
<dbReference type="NCBIfam" id="TIGR00765">
    <property type="entry name" value="yihY_not_rbn"/>
    <property type="match status" value="1"/>
</dbReference>
<organism evidence="7 8">
    <name type="scientific">Moorena producens PAL-8-15-08-1</name>
    <dbReference type="NCBI Taxonomy" id="1458985"/>
    <lineage>
        <taxon>Bacteria</taxon>
        <taxon>Bacillati</taxon>
        <taxon>Cyanobacteriota</taxon>
        <taxon>Cyanophyceae</taxon>
        <taxon>Coleofasciculales</taxon>
        <taxon>Coleofasciculaceae</taxon>
        <taxon>Moorena</taxon>
    </lineage>
</organism>
<evidence type="ECO:0000256" key="3">
    <source>
        <dbReference type="ARBA" id="ARBA00022692"/>
    </source>
</evidence>
<evidence type="ECO:0000256" key="1">
    <source>
        <dbReference type="ARBA" id="ARBA00004651"/>
    </source>
</evidence>